<gene>
    <name evidence="8" type="ORF">VPNG_09393</name>
</gene>
<keyword evidence="3" id="KW-0964">Secreted</keyword>
<evidence type="ECO:0000313" key="8">
    <source>
        <dbReference type="EMBL" id="ROV94370.1"/>
    </source>
</evidence>
<evidence type="ECO:0008006" key="10">
    <source>
        <dbReference type="Google" id="ProtNLM"/>
    </source>
</evidence>
<keyword evidence="4" id="KW-0732">Signal</keyword>
<dbReference type="AlphaFoldDB" id="A0A423VTK4"/>
<keyword evidence="5" id="KW-0325">Glycoprotein</keyword>
<evidence type="ECO:0000256" key="7">
    <source>
        <dbReference type="SAM" id="Phobius"/>
    </source>
</evidence>
<evidence type="ECO:0000256" key="5">
    <source>
        <dbReference type="ARBA" id="ARBA00023180"/>
    </source>
</evidence>
<evidence type="ECO:0000256" key="3">
    <source>
        <dbReference type="ARBA" id="ARBA00022525"/>
    </source>
</evidence>
<evidence type="ECO:0000256" key="6">
    <source>
        <dbReference type="SAM" id="MobiDB-lite"/>
    </source>
</evidence>
<keyword evidence="9" id="KW-1185">Reference proteome</keyword>
<feature type="transmembrane region" description="Helical" evidence="7">
    <location>
        <begin position="32"/>
        <end position="52"/>
    </location>
</feature>
<organism evidence="8 9">
    <name type="scientific">Cytospora leucostoma</name>
    <dbReference type="NCBI Taxonomy" id="1230097"/>
    <lineage>
        <taxon>Eukaryota</taxon>
        <taxon>Fungi</taxon>
        <taxon>Dikarya</taxon>
        <taxon>Ascomycota</taxon>
        <taxon>Pezizomycotina</taxon>
        <taxon>Sordariomycetes</taxon>
        <taxon>Sordariomycetidae</taxon>
        <taxon>Diaporthales</taxon>
        <taxon>Cytosporaceae</taxon>
        <taxon>Cytospora</taxon>
    </lineage>
</organism>
<protein>
    <recommendedName>
        <fullName evidence="10">Gamma interferon inducible lysosomal thiol reductase GILT</fullName>
    </recommendedName>
</protein>
<dbReference type="Proteomes" id="UP000285146">
    <property type="component" value="Unassembled WGS sequence"/>
</dbReference>
<accession>A0A423VTK4</accession>
<dbReference type="GO" id="GO:0005576">
    <property type="term" value="C:extracellular region"/>
    <property type="evidence" value="ECO:0007669"/>
    <property type="project" value="UniProtKB-SubCell"/>
</dbReference>
<dbReference type="PANTHER" id="PTHR13234">
    <property type="entry name" value="GAMMA-INTERFERON INDUCIBLE LYSOSOMAL THIOL REDUCTASE GILT"/>
    <property type="match status" value="1"/>
</dbReference>
<dbReference type="EMBL" id="LKEB01000076">
    <property type="protein sequence ID" value="ROV94370.1"/>
    <property type="molecule type" value="Genomic_DNA"/>
</dbReference>
<dbReference type="STRING" id="1230097.A0A423VTK4"/>
<keyword evidence="7" id="KW-0812">Transmembrane</keyword>
<dbReference type="InterPro" id="IPR004911">
    <property type="entry name" value="Interferon-induced_GILT"/>
</dbReference>
<evidence type="ECO:0000313" key="9">
    <source>
        <dbReference type="Proteomes" id="UP000285146"/>
    </source>
</evidence>
<comment type="caution">
    <text evidence="8">The sequence shown here is derived from an EMBL/GenBank/DDBJ whole genome shotgun (WGS) entry which is preliminary data.</text>
</comment>
<reference evidence="8 9" key="1">
    <citation type="submission" date="2015-09" db="EMBL/GenBank/DDBJ databases">
        <title>Host preference determinants of Valsa canker pathogens revealed by comparative genomics.</title>
        <authorList>
            <person name="Yin Z."/>
            <person name="Huang L."/>
        </authorList>
    </citation>
    <scope>NUCLEOTIDE SEQUENCE [LARGE SCALE GENOMIC DNA]</scope>
    <source>
        <strain evidence="8 9">SXYLt</strain>
    </source>
</reference>
<dbReference type="InParanoid" id="A0A423VTK4"/>
<comment type="subcellular location">
    <subcellularLocation>
        <location evidence="1">Secreted</location>
    </subcellularLocation>
</comment>
<dbReference type="GO" id="GO:0016671">
    <property type="term" value="F:oxidoreductase activity, acting on a sulfur group of donors, disulfide as acceptor"/>
    <property type="evidence" value="ECO:0007669"/>
    <property type="project" value="InterPro"/>
</dbReference>
<feature type="region of interest" description="Disordered" evidence="6">
    <location>
        <begin position="1"/>
        <end position="22"/>
    </location>
</feature>
<evidence type="ECO:0000256" key="2">
    <source>
        <dbReference type="ARBA" id="ARBA00005679"/>
    </source>
</evidence>
<comment type="similarity">
    <text evidence="2">Belongs to the GILT family.</text>
</comment>
<evidence type="ECO:0000256" key="1">
    <source>
        <dbReference type="ARBA" id="ARBA00004613"/>
    </source>
</evidence>
<dbReference type="OrthoDB" id="958254at2759"/>
<name>A0A423VTK4_9PEZI</name>
<keyword evidence="7" id="KW-0472">Membrane</keyword>
<evidence type="ECO:0000256" key="4">
    <source>
        <dbReference type="ARBA" id="ARBA00022729"/>
    </source>
</evidence>
<feature type="compositionally biased region" description="Basic and acidic residues" evidence="6">
    <location>
        <begin position="1"/>
        <end position="15"/>
    </location>
</feature>
<dbReference type="Pfam" id="PF03227">
    <property type="entry name" value="GILT"/>
    <property type="match status" value="1"/>
</dbReference>
<proteinExistence type="inferred from homology"/>
<sequence>MDEKASTYETPERPRHATSLPDSRPARRFRPFLFLFLAALCVYIYAWAFSIFSHVPDVSLPSSLQAPLTISEKDPVPLEAHIMSKCPDARDCLKELILPTMVRASDKVNFTLSFIGTPTENDGISCKHGPEECLGNIVLLCAASLYPDPKTYLGFSMCLIKDYHDIPQRNLIEDCALEHAIDFDKLDGCASKDDGALGVGLLRDSVRRLASPIAVQSV</sequence>
<dbReference type="PANTHER" id="PTHR13234:SF8">
    <property type="entry name" value="GAMMA-INTERFERON-INDUCIBLE LYSOSOMAL THIOL REDUCTASE"/>
    <property type="match status" value="1"/>
</dbReference>
<keyword evidence="7" id="KW-1133">Transmembrane helix</keyword>